<evidence type="ECO:0000259" key="2">
    <source>
        <dbReference type="Pfam" id="PF20167"/>
    </source>
</evidence>
<dbReference type="Proteomes" id="UP000823775">
    <property type="component" value="Unassembled WGS sequence"/>
</dbReference>
<feature type="compositionally biased region" description="Acidic residues" evidence="1">
    <location>
        <begin position="224"/>
        <end position="233"/>
    </location>
</feature>
<gene>
    <name evidence="3" type="ORF">HAX54_000810</name>
</gene>
<keyword evidence="4" id="KW-1185">Reference proteome</keyword>
<protein>
    <recommendedName>
        <fullName evidence="2">Putative plant transposon protein domain-containing protein</fullName>
    </recommendedName>
</protein>
<feature type="domain" description="Putative plant transposon protein" evidence="2">
    <location>
        <begin position="57"/>
        <end position="203"/>
    </location>
</feature>
<organism evidence="3 4">
    <name type="scientific">Datura stramonium</name>
    <name type="common">Jimsonweed</name>
    <name type="synonym">Common thornapple</name>
    <dbReference type="NCBI Taxonomy" id="4076"/>
    <lineage>
        <taxon>Eukaryota</taxon>
        <taxon>Viridiplantae</taxon>
        <taxon>Streptophyta</taxon>
        <taxon>Embryophyta</taxon>
        <taxon>Tracheophyta</taxon>
        <taxon>Spermatophyta</taxon>
        <taxon>Magnoliopsida</taxon>
        <taxon>eudicotyledons</taxon>
        <taxon>Gunneridae</taxon>
        <taxon>Pentapetalae</taxon>
        <taxon>asterids</taxon>
        <taxon>lamiids</taxon>
        <taxon>Solanales</taxon>
        <taxon>Solanaceae</taxon>
        <taxon>Solanoideae</taxon>
        <taxon>Datureae</taxon>
        <taxon>Datura</taxon>
    </lineage>
</organism>
<dbReference type="Pfam" id="PF20167">
    <property type="entry name" value="Transposase_32"/>
    <property type="match status" value="1"/>
</dbReference>
<sequence>MAPPPLRRYGLRWVTEKERKKWFKEHKESKYSHDMFIDRNFLSLVFPHMVDRILTLGLGFVFDALDDCNLNMVREFLANWMPKERSNQVKIRGKIIEFSPMDLNRLLGTPHVNPQPFVNMVKKTLYRDIRHTLCGPNSVAQWTLHQQFGYHVSLPYAHLSREARVWLKIVCASLVPRKNVTDVTRKRLRMNGVTKEQLQQLNIDYPLRENSRALCRVGPKYEDPLDDDVSTEDEMARVDSDLESSDDNEEASNMGEVSLAPTDDEE</sequence>
<dbReference type="EMBL" id="JACEIK010010287">
    <property type="protein sequence ID" value="MCE3215100.1"/>
    <property type="molecule type" value="Genomic_DNA"/>
</dbReference>
<comment type="caution">
    <text evidence="3">The sequence shown here is derived from an EMBL/GenBank/DDBJ whole genome shotgun (WGS) entry which is preliminary data.</text>
</comment>
<evidence type="ECO:0000313" key="3">
    <source>
        <dbReference type="EMBL" id="MCE3215100.1"/>
    </source>
</evidence>
<feature type="region of interest" description="Disordered" evidence="1">
    <location>
        <begin position="218"/>
        <end position="266"/>
    </location>
</feature>
<evidence type="ECO:0000256" key="1">
    <source>
        <dbReference type="SAM" id="MobiDB-lite"/>
    </source>
</evidence>
<proteinExistence type="predicted"/>
<dbReference type="InterPro" id="IPR046796">
    <property type="entry name" value="Transposase_32_dom"/>
</dbReference>
<feature type="compositionally biased region" description="Acidic residues" evidence="1">
    <location>
        <begin position="241"/>
        <end position="250"/>
    </location>
</feature>
<reference evidence="3 4" key="1">
    <citation type="journal article" date="2021" name="BMC Genomics">
        <title>Datura genome reveals duplications of psychoactive alkaloid biosynthetic genes and high mutation rate following tissue culture.</title>
        <authorList>
            <person name="Rajewski A."/>
            <person name="Carter-House D."/>
            <person name="Stajich J."/>
            <person name="Litt A."/>
        </authorList>
    </citation>
    <scope>NUCLEOTIDE SEQUENCE [LARGE SCALE GENOMIC DNA]</scope>
    <source>
        <strain evidence="3">AR-01</strain>
    </source>
</reference>
<name>A0ABS8WSZ5_DATST</name>
<accession>A0ABS8WSZ5</accession>
<evidence type="ECO:0000313" key="4">
    <source>
        <dbReference type="Proteomes" id="UP000823775"/>
    </source>
</evidence>